<evidence type="ECO:0000256" key="6">
    <source>
        <dbReference type="ARBA" id="ARBA00023242"/>
    </source>
</evidence>
<keyword evidence="7" id="KW-0131">Cell cycle</keyword>
<evidence type="ECO:0000313" key="9">
    <source>
        <dbReference type="Proteomes" id="UP001648503"/>
    </source>
</evidence>
<keyword evidence="3" id="KW-0132">Cell division</keyword>
<gene>
    <name evidence="8" type="ORF">BASA50_000128</name>
</gene>
<sequence>MTPEHAMMGPDADVLMATGRKAAFISGDVPFVQLHHQNQQQLEKQQSVHPSVLLLHSGHRYAATAQLMFRTVCSSATTNTITNTTDHVSTPTLKHAQIHAATAIRCYEALLSPAMLAGGQHYRPAPATHHPIASNSFSGSLSTPDCAAVTTASTIPLTGVSPSTEAYARLGLAQLLWLFTDSDQAVESHLSKALLLAQKLDRSYDLYFKASDLQLSISDSRHRQKQSRQIYKQVTERAIELRQYSWYFFFVSRRLAFLELQKEWGAYLSISSKAIVHARAVQDHDTAARLISAQIRIKLITGSVLSVQRSISQFEESLCVLVPPEQQNLDRLVPGKASEFILFKQMALILLNLRLGNHKNAVTLLPAMHSVVEHMDATTLKQMQLLAYLLSGVVHKPDDSFKAKAFLTGGLSLANYEYDIRVATGIAHIKTMIISHLVQVCLVRSEYSEACHLLKEGTLLCGVNKGLMEVYELHMKFNWALLLQALEMNAPANRLYGQVQHQLRIQSEKSPISHDVLLADLGWLALFHRYIMSFRNYPKLVVEVEIPESESFKTQAFASLLQGFLKASIGNTQQAKQHILESFKLAATTMSLQQRIVCLAILSSLFLLSEPEQSEKMAVTALKLSKRAHSEPLLACCMGLLAQVASRRGEAEKACKLLEGADQRSRANQSAIISARVGLPASLAVYTTD</sequence>
<accession>A0ABQ8EV66</accession>
<protein>
    <recommendedName>
        <fullName evidence="10">Cohesin loading factor</fullName>
    </recommendedName>
</protein>
<dbReference type="Pfam" id="PF10345">
    <property type="entry name" value="Cohesin_load"/>
    <property type="match status" value="2"/>
</dbReference>
<reference evidence="8 9" key="1">
    <citation type="submission" date="2021-02" db="EMBL/GenBank/DDBJ databases">
        <title>Variation within the Batrachochytrium salamandrivorans European outbreak.</title>
        <authorList>
            <person name="Kelly M."/>
            <person name="Pasmans F."/>
            <person name="Shea T.P."/>
            <person name="Munoz J.F."/>
            <person name="Carranza S."/>
            <person name="Cuomo C.A."/>
            <person name="Martel A."/>
        </authorList>
    </citation>
    <scope>NUCLEOTIDE SEQUENCE [LARGE SCALE GENOMIC DNA]</scope>
    <source>
        <strain evidence="8 9">AMFP18/2</strain>
    </source>
</reference>
<dbReference type="EMBL" id="JAFCIX010000569">
    <property type="protein sequence ID" value="KAH6587081.1"/>
    <property type="molecule type" value="Genomic_DNA"/>
</dbReference>
<comment type="similarity">
    <text evidence="2">Belongs to the SCC4/mau-2 family.</text>
</comment>
<evidence type="ECO:0000256" key="3">
    <source>
        <dbReference type="ARBA" id="ARBA00022618"/>
    </source>
</evidence>
<evidence type="ECO:0008006" key="10">
    <source>
        <dbReference type="Google" id="ProtNLM"/>
    </source>
</evidence>
<keyword evidence="6" id="KW-0539">Nucleus</keyword>
<dbReference type="InterPro" id="IPR019440">
    <property type="entry name" value="MAU2"/>
</dbReference>
<keyword evidence="9" id="KW-1185">Reference proteome</keyword>
<evidence type="ECO:0000256" key="5">
    <source>
        <dbReference type="ARBA" id="ARBA00022829"/>
    </source>
</evidence>
<proteinExistence type="inferred from homology"/>
<organism evidence="8 9">
    <name type="scientific">Batrachochytrium salamandrivorans</name>
    <dbReference type="NCBI Taxonomy" id="1357716"/>
    <lineage>
        <taxon>Eukaryota</taxon>
        <taxon>Fungi</taxon>
        <taxon>Fungi incertae sedis</taxon>
        <taxon>Chytridiomycota</taxon>
        <taxon>Chytridiomycota incertae sedis</taxon>
        <taxon>Chytridiomycetes</taxon>
        <taxon>Rhizophydiales</taxon>
        <taxon>Rhizophydiales incertae sedis</taxon>
        <taxon>Batrachochytrium</taxon>
    </lineage>
</organism>
<name>A0ABQ8EV66_9FUNG</name>
<dbReference type="PANTHER" id="PTHR21394">
    <property type="entry name" value="MAU2 CHROMATID COHESION FACTOR HOMOLOG"/>
    <property type="match status" value="1"/>
</dbReference>
<evidence type="ECO:0000256" key="2">
    <source>
        <dbReference type="ARBA" id="ARBA00008585"/>
    </source>
</evidence>
<evidence type="ECO:0000256" key="7">
    <source>
        <dbReference type="ARBA" id="ARBA00023306"/>
    </source>
</evidence>
<evidence type="ECO:0000313" key="8">
    <source>
        <dbReference type="EMBL" id="KAH6587081.1"/>
    </source>
</evidence>
<evidence type="ECO:0000256" key="4">
    <source>
        <dbReference type="ARBA" id="ARBA00022776"/>
    </source>
</evidence>
<evidence type="ECO:0000256" key="1">
    <source>
        <dbReference type="ARBA" id="ARBA00004123"/>
    </source>
</evidence>
<dbReference type="Proteomes" id="UP001648503">
    <property type="component" value="Unassembled WGS sequence"/>
</dbReference>
<comment type="caution">
    <text evidence="8">The sequence shown here is derived from an EMBL/GenBank/DDBJ whole genome shotgun (WGS) entry which is preliminary data.</text>
</comment>
<keyword evidence="4" id="KW-0498">Mitosis</keyword>
<keyword evidence="5" id="KW-0159">Chromosome partition</keyword>
<comment type="subcellular location">
    <subcellularLocation>
        <location evidence="1">Nucleus</location>
    </subcellularLocation>
</comment>